<organism evidence="1 2">
    <name type="scientific">Porites lobata</name>
    <dbReference type="NCBI Taxonomy" id="104759"/>
    <lineage>
        <taxon>Eukaryota</taxon>
        <taxon>Metazoa</taxon>
        <taxon>Cnidaria</taxon>
        <taxon>Anthozoa</taxon>
        <taxon>Hexacorallia</taxon>
        <taxon>Scleractinia</taxon>
        <taxon>Fungiina</taxon>
        <taxon>Poritidae</taxon>
        <taxon>Porites</taxon>
    </lineage>
</organism>
<dbReference type="EMBL" id="CALNXK010000015">
    <property type="protein sequence ID" value="CAH3046956.1"/>
    <property type="molecule type" value="Genomic_DNA"/>
</dbReference>
<keyword evidence="2" id="KW-1185">Reference proteome</keyword>
<dbReference type="Proteomes" id="UP001159405">
    <property type="component" value="Unassembled WGS sequence"/>
</dbReference>
<accession>A0ABN8NBA5</accession>
<reference evidence="1 2" key="1">
    <citation type="submission" date="2022-05" db="EMBL/GenBank/DDBJ databases">
        <authorList>
            <consortium name="Genoscope - CEA"/>
            <person name="William W."/>
        </authorList>
    </citation>
    <scope>NUCLEOTIDE SEQUENCE [LARGE SCALE GENOMIC DNA]</scope>
</reference>
<gene>
    <name evidence="1" type="ORF">PLOB_00009926</name>
</gene>
<name>A0ABN8NBA5_9CNID</name>
<protein>
    <submittedName>
        <fullName evidence="1">Uncharacterized protein</fullName>
    </submittedName>
</protein>
<proteinExistence type="predicted"/>
<sequence length="182" mass="21649">MSVTIHLEDFQCWSDVFQEIERQRNIRLFEIIQPNPSAIRYREKNRGSFLEVNEGRRRFSGRENRCHIPTEEQSRVRLRSAPCTTISEMNTNNPENLRRDPRFTDAAKKLSKKEMALLYEDIVKPLDINSNIPDNLQRDARFTEAAKTLSKEEMASLYEDIVKPLDVYYILTEKRREMRDHK</sequence>
<evidence type="ECO:0000313" key="2">
    <source>
        <dbReference type="Proteomes" id="UP001159405"/>
    </source>
</evidence>
<comment type="caution">
    <text evidence="1">The sequence shown here is derived from an EMBL/GenBank/DDBJ whole genome shotgun (WGS) entry which is preliminary data.</text>
</comment>
<evidence type="ECO:0000313" key="1">
    <source>
        <dbReference type="EMBL" id="CAH3046956.1"/>
    </source>
</evidence>